<feature type="transmembrane region" description="Helical" evidence="1">
    <location>
        <begin position="127"/>
        <end position="157"/>
    </location>
</feature>
<dbReference type="RefSeq" id="WP_051358390.1">
    <property type="nucleotide sequence ID" value="NZ_JBKVWB010000005.1"/>
</dbReference>
<dbReference type="AlphaFoldDB" id="A0A3E3I083"/>
<accession>A0A3E3I083</accession>
<sequence length="243" mass="28269">MNMRNGTLENGALLDTNLDTTFLKVVAVISMLLDHVGGTFFPEYPVFRWIGRLAFPIFCYCMTVGMLYTRDIKRYLGRIAVFAVISQPFWILAFNPHDFWGNLTNWNIFFTLFISLLAVWGFKEKKWWLFAVSTFVICFWNFDYSFTGILLMLIFYLCRKKPVLGAVLYTLSYLPALFGGSLEDPLCWVVGGHPVGFEIFSLLALPFIYFHTNTSIKLPKWFFYVFYPAHLALIALVRYFMGF</sequence>
<comment type="caution">
    <text evidence="2">The sequence shown here is derived from an EMBL/GenBank/DDBJ whole genome shotgun (WGS) entry which is preliminary data.</text>
</comment>
<feature type="transmembrane region" description="Helical" evidence="1">
    <location>
        <begin position="21"/>
        <end position="41"/>
    </location>
</feature>
<reference evidence="2" key="1">
    <citation type="submission" date="2018-08" db="EMBL/GenBank/DDBJ databases">
        <title>A genome reference for cultivated species of the human gut microbiota.</title>
        <authorList>
            <person name="Zou Y."/>
            <person name="Xue W."/>
            <person name="Luo G."/>
        </authorList>
    </citation>
    <scope>NUCLEOTIDE SEQUENCE [LARGE SCALE GENOMIC DNA]</scope>
    <source>
        <strain evidence="2">TF05-5AC</strain>
    </source>
</reference>
<feature type="transmembrane region" description="Helical" evidence="1">
    <location>
        <begin position="221"/>
        <end position="241"/>
    </location>
</feature>
<feature type="transmembrane region" description="Helical" evidence="1">
    <location>
        <begin position="163"/>
        <end position="179"/>
    </location>
</feature>
<proteinExistence type="predicted"/>
<organism evidence="2 3">
    <name type="scientific">Eisenbergiella massiliensis</name>
    <dbReference type="NCBI Taxonomy" id="1720294"/>
    <lineage>
        <taxon>Bacteria</taxon>
        <taxon>Bacillati</taxon>
        <taxon>Bacillota</taxon>
        <taxon>Clostridia</taxon>
        <taxon>Lachnospirales</taxon>
        <taxon>Lachnospiraceae</taxon>
        <taxon>Eisenbergiella</taxon>
    </lineage>
</organism>
<evidence type="ECO:0000313" key="2">
    <source>
        <dbReference type="EMBL" id="RGE57576.1"/>
    </source>
</evidence>
<dbReference type="EMBL" id="QVLV01000015">
    <property type="protein sequence ID" value="RGE57576.1"/>
    <property type="molecule type" value="Genomic_DNA"/>
</dbReference>
<dbReference type="GeneID" id="97988983"/>
<feature type="transmembrane region" description="Helical" evidence="1">
    <location>
        <begin position="186"/>
        <end position="209"/>
    </location>
</feature>
<keyword evidence="1" id="KW-1133">Transmembrane helix</keyword>
<keyword evidence="3" id="KW-1185">Reference proteome</keyword>
<gene>
    <name evidence="2" type="ORF">DXC51_19435</name>
</gene>
<evidence type="ECO:0000313" key="3">
    <source>
        <dbReference type="Proteomes" id="UP000260812"/>
    </source>
</evidence>
<evidence type="ECO:0000256" key="1">
    <source>
        <dbReference type="SAM" id="Phobius"/>
    </source>
</evidence>
<protein>
    <submittedName>
        <fullName evidence="2">Fimbrial assembly protein</fullName>
    </submittedName>
</protein>
<feature type="transmembrane region" description="Helical" evidence="1">
    <location>
        <begin position="99"/>
        <end position="120"/>
    </location>
</feature>
<dbReference type="InterPro" id="IPR008875">
    <property type="entry name" value="TraX"/>
</dbReference>
<dbReference type="Pfam" id="PF05857">
    <property type="entry name" value="TraX"/>
    <property type="match status" value="1"/>
</dbReference>
<dbReference type="Proteomes" id="UP000260812">
    <property type="component" value="Unassembled WGS sequence"/>
</dbReference>
<feature type="transmembrane region" description="Helical" evidence="1">
    <location>
        <begin position="75"/>
        <end position="93"/>
    </location>
</feature>
<keyword evidence="1" id="KW-0472">Membrane</keyword>
<keyword evidence="1" id="KW-0812">Transmembrane</keyword>
<feature type="transmembrane region" description="Helical" evidence="1">
    <location>
        <begin position="47"/>
        <end position="68"/>
    </location>
</feature>
<name>A0A3E3I083_9FIRM</name>